<dbReference type="AlphaFoldDB" id="V6LUG3"/>
<proteinExistence type="predicted"/>
<name>V6LUG3_9EUKA</name>
<protein>
    <submittedName>
        <fullName evidence="1">Uncharacterized protein</fullName>
    </submittedName>
</protein>
<gene>
    <name evidence="1" type="ORF">SS50377_15757</name>
    <name evidence="2" type="ORF">SS50377_21909</name>
</gene>
<dbReference type="EMBL" id="AUWU02000002">
    <property type="protein sequence ID" value="KAH0576346.1"/>
    <property type="molecule type" value="Genomic_DNA"/>
</dbReference>
<evidence type="ECO:0000313" key="1">
    <source>
        <dbReference type="EMBL" id="EST44449.1"/>
    </source>
</evidence>
<sequence>MGMSSLEYINQMSADLSAVSGKQPLLIDEIKPRRQRHKIDIQTPASSASSCISDENTALNTEKLRFIINDHNICNDILVEEDC</sequence>
<accession>V6LUG3</accession>
<reference evidence="1 2" key="1">
    <citation type="journal article" date="2014" name="PLoS Genet.">
        <title>The Genome of Spironucleus salmonicida Highlights a Fish Pathogen Adapted to Fluctuating Environments.</title>
        <authorList>
            <person name="Xu F."/>
            <person name="Jerlstrom-Hultqvist J."/>
            <person name="Einarsson E."/>
            <person name="Astvaldsson A."/>
            <person name="Svard S.G."/>
            <person name="Andersson J.O."/>
        </authorList>
    </citation>
    <scope>NUCLEOTIDE SEQUENCE</scope>
    <source>
        <strain evidence="2">ATCC 50377</strain>
    </source>
</reference>
<keyword evidence="3" id="KW-1185">Reference proteome</keyword>
<organism evidence="1">
    <name type="scientific">Spironucleus salmonicida</name>
    <dbReference type="NCBI Taxonomy" id="348837"/>
    <lineage>
        <taxon>Eukaryota</taxon>
        <taxon>Metamonada</taxon>
        <taxon>Diplomonadida</taxon>
        <taxon>Hexamitidae</taxon>
        <taxon>Hexamitinae</taxon>
        <taxon>Spironucleus</taxon>
    </lineage>
</organism>
<reference evidence="2" key="2">
    <citation type="submission" date="2020-12" db="EMBL/GenBank/DDBJ databases">
        <title>New Spironucleus salmonicida genome in near-complete chromosomes.</title>
        <authorList>
            <person name="Xu F."/>
            <person name="Kurt Z."/>
            <person name="Jimenez-Gonzalez A."/>
            <person name="Astvaldsson A."/>
            <person name="Andersson J.O."/>
            <person name="Svard S.G."/>
        </authorList>
    </citation>
    <scope>NUCLEOTIDE SEQUENCE</scope>
    <source>
        <strain evidence="2">ATCC 50377</strain>
    </source>
</reference>
<dbReference type="VEuPathDB" id="GiardiaDB:SS50377_21909"/>
<dbReference type="Proteomes" id="UP000018208">
    <property type="component" value="Unassembled WGS sequence"/>
</dbReference>
<evidence type="ECO:0000313" key="3">
    <source>
        <dbReference type="Proteomes" id="UP000018208"/>
    </source>
</evidence>
<evidence type="ECO:0000313" key="2">
    <source>
        <dbReference type="EMBL" id="KAH0576346.1"/>
    </source>
</evidence>
<dbReference type="EMBL" id="KI546116">
    <property type="protein sequence ID" value="EST44449.1"/>
    <property type="molecule type" value="Genomic_DNA"/>
</dbReference>